<accession>A0ABS2BS58</accession>
<evidence type="ECO:0000313" key="1">
    <source>
        <dbReference type="EMBL" id="MBM5456453.1"/>
    </source>
</evidence>
<dbReference type="RefSeq" id="WP_203583966.1">
    <property type="nucleotide sequence ID" value="NZ_JACOPV010000002.1"/>
</dbReference>
<comment type="caution">
    <text evidence="1">The sequence shown here is derived from an EMBL/GenBank/DDBJ whole genome shotgun (WGS) entry which is preliminary data.</text>
</comment>
<reference evidence="1 2" key="1">
    <citation type="submission" date="2020-08" db="EMBL/GenBank/DDBJ databases">
        <title>Description of novel Pseudomonas species.</title>
        <authorList>
            <person name="Duman M."/>
            <person name="Mulet M."/>
            <person name="Altun S."/>
            <person name="Saticioglu I.B."/>
            <person name="Lalucat J."/>
            <person name="Garcia-Valdes E."/>
        </authorList>
    </citation>
    <scope>NUCLEOTIDE SEQUENCE [LARGE SCALE GENOMIC DNA]</scope>
    <source>
        <strain evidence="1 2">P66</strain>
    </source>
</reference>
<evidence type="ECO:0000313" key="2">
    <source>
        <dbReference type="Proteomes" id="UP000745663"/>
    </source>
</evidence>
<proteinExistence type="predicted"/>
<dbReference type="Proteomes" id="UP000745663">
    <property type="component" value="Unassembled WGS sequence"/>
</dbReference>
<sequence length="116" mass="12541">MANDKSIGNHTAAEAAFSILNAWGVNGPLANGILGSEDCSDSEVLYRAGLIMEISRALQMIFENPKNAEGFMTMKNHNHYFLGMSPIERIADGSLVSLEECAKRIRALATGELPSQ</sequence>
<dbReference type="EMBL" id="JACOPV010000002">
    <property type="protein sequence ID" value="MBM5456453.1"/>
    <property type="molecule type" value="Genomic_DNA"/>
</dbReference>
<name>A0ABS2BS58_9PSED</name>
<evidence type="ECO:0008006" key="3">
    <source>
        <dbReference type="Google" id="ProtNLM"/>
    </source>
</evidence>
<keyword evidence="2" id="KW-1185">Reference proteome</keyword>
<protein>
    <recommendedName>
        <fullName evidence="3">Antitoxin Xre/MbcA/ParS-like toxin-binding domain-containing protein</fullName>
    </recommendedName>
</protein>
<gene>
    <name evidence="1" type="ORF">H8F21_02595</name>
</gene>
<organism evidence="1 2">
    <name type="scientific">Pseudomonas arcuscaelestis</name>
    <dbReference type="NCBI Taxonomy" id="2710591"/>
    <lineage>
        <taxon>Bacteria</taxon>
        <taxon>Pseudomonadati</taxon>
        <taxon>Pseudomonadota</taxon>
        <taxon>Gammaproteobacteria</taxon>
        <taxon>Pseudomonadales</taxon>
        <taxon>Pseudomonadaceae</taxon>
        <taxon>Pseudomonas</taxon>
    </lineage>
</organism>